<dbReference type="Proteomes" id="UP000829354">
    <property type="component" value="Chromosome III"/>
</dbReference>
<reference evidence="2 3" key="1">
    <citation type="submission" date="2022-04" db="EMBL/GenBank/DDBJ databases">
        <title>Chromosome-level reference genomes for two strains of Caenorhabditis briggsae: an improved platform for comparative genomics.</title>
        <authorList>
            <person name="Stevens L."/>
            <person name="Andersen E."/>
        </authorList>
    </citation>
    <scope>NUCLEOTIDE SEQUENCE [LARGE SCALE GENOMIC DNA]</scope>
    <source>
        <strain evidence="2">VX34</strain>
        <tissue evidence="2">Whole-organism</tissue>
    </source>
</reference>
<dbReference type="Gene3D" id="3.40.33.10">
    <property type="entry name" value="CAP"/>
    <property type="match status" value="1"/>
</dbReference>
<sequence length="255" mass="29781">MSLFNDSTKLYQYNFRTSQVEMLIRCILIYLLPGFMTSEVLPNQTIFWKHMIQQLNNFRRIKAVDMKIADMQKIYCDDNLETLSRQKIETFYHIRFTYDRSMCFWIETMEKDHMKRTREFFLRLTMDAHREDRVTETVWNAPFNLAINGDTIRIGCAEAEVYFNSTKSIVMLCVFGPNPVLLNSRLYTHGSTCERCPAQTGCEDNLCDENIKAGLPPMADILGVRMSENSHLTISIALVFSMFFIVFALMAQIFS</sequence>
<keyword evidence="1" id="KW-1133">Transmembrane helix</keyword>
<evidence type="ECO:0000256" key="1">
    <source>
        <dbReference type="SAM" id="Phobius"/>
    </source>
</evidence>
<evidence type="ECO:0008006" key="4">
    <source>
        <dbReference type="Google" id="ProtNLM"/>
    </source>
</evidence>
<protein>
    <recommendedName>
        <fullName evidence="4">SCP domain-containing protein</fullName>
    </recommendedName>
</protein>
<evidence type="ECO:0000313" key="2">
    <source>
        <dbReference type="EMBL" id="UMM24334.1"/>
    </source>
</evidence>
<keyword evidence="1" id="KW-0812">Transmembrane</keyword>
<dbReference type="InterPro" id="IPR035940">
    <property type="entry name" value="CAP_sf"/>
</dbReference>
<name>A0AAE9ELY4_CAEBR</name>
<organism evidence="2 3">
    <name type="scientific">Caenorhabditis briggsae</name>
    <dbReference type="NCBI Taxonomy" id="6238"/>
    <lineage>
        <taxon>Eukaryota</taxon>
        <taxon>Metazoa</taxon>
        <taxon>Ecdysozoa</taxon>
        <taxon>Nematoda</taxon>
        <taxon>Chromadorea</taxon>
        <taxon>Rhabditida</taxon>
        <taxon>Rhabditina</taxon>
        <taxon>Rhabditomorpha</taxon>
        <taxon>Rhabditoidea</taxon>
        <taxon>Rhabditidae</taxon>
        <taxon>Peloderinae</taxon>
        <taxon>Caenorhabditis</taxon>
    </lineage>
</organism>
<proteinExistence type="predicted"/>
<keyword evidence="3" id="KW-1185">Reference proteome</keyword>
<keyword evidence="1" id="KW-0472">Membrane</keyword>
<accession>A0AAE9ELY4</accession>
<gene>
    <name evidence="2" type="ORF">L5515_004609</name>
</gene>
<dbReference type="EMBL" id="CP092622">
    <property type="protein sequence ID" value="UMM24334.1"/>
    <property type="molecule type" value="Genomic_DNA"/>
</dbReference>
<feature type="transmembrane region" description="Helical" evidence="1">
    <location>
        <begin position="232"/>
        <end position="254"/>
    </location>
</feature>
<feature type="transmembrane region" description="Helical" evidence="1">
    <location>
        <begin position="22"/>
        <end position="41"/>
    </location>
</feature>
<dbReference type="AlphaFoldDB" id="A0AAE9ELY4"/>
<evidence type="ECO:0000313" key="3">
    <source>
        <dbReference type="Proteomes" id="UP000829354"/>
    </source>
</evidence>